<evidence type="ECO:0000313" key="2">
    <source>
        <dbReference type="Proteomes" id="UP000002592"/>
    </source>
</evidence>
<name>A2C026_PROM1</name>
<evidence type="ECO:0000313" key="1">
    <source>
        <dbReference type="EMBL" id="ABM74836.1"/>
    </source>
</evidence>
<dbReference type="Proteomes" id="UP000002592">
    <property type="component" value="Chromosome"/>
</dbReference>
<organism evidence="1 2">
    <name type="scientific">Prochlorococcus marinus (strain NATL1A)</name>
    <dbReference type="NCBI Taxonomy" id="167555"/>
    <lineage>
        <taxon>Bacteria</taxon>
        <taxon>Bacillati</taxon>
        <taxon>Cyanobacteriota</taxon>
        <taxon>Cyanophyceae</taxon>
        <taxon>Synechococcales</taxon>
        <taxon>Prochlorococcaceae</taxon>
        <taxon>Prochlorococcus</taxon>
    </lineage>
</organism>
<gene>
    <name evidence="1" type="ordered locus">NATL1_02721</name>
</gene>
<reference evidence="2" key="1">
    <citation type="journal article" date="2007" name="PLoS Genet.">
        <title>Patterns and implications of gene gain and loss in the evolution of Prochlorococcus.</title>
        <authorList>
            <person name="Kettler G.C."/>
            <person name="Martiny A.C."/>
            <person name="Huang K."/>
            <person name="Zucker J."/>
            <person name="Coleman M.L."/>
            <person name="Rodrigue S."/>
            <person name="Chen F."/>
            <person name="Lapidus A."/>
            <person name="Ferriera S."/>
            <person name="Johnson J."/>
            <person name="Steglich C."/>
            <person name="Church G.M."/>
            <person name="Richardson P."/>
            <person name="Chisholm S.W."/>
        </authorList>
    </citation>
    <scope>NUCLEOTIDE SEQUENCE [LARGE SCALE GENOMIC DNA]</scope>
    <source>
        <strain evidence="2">NATL1A</strain>
    </source>
</reference>
<dbReference type="eggNOG" id="ENOG5033PYU">
    <property type="taxonomic scope" value="Bacteria"/>
</dbReference>
<sequence length="239" mass="27457">MRHSLTTKLIGFLFLYPLLINSALSKNINNQFLSNQLEQILNERKDDLVKDLFSKQSFYKFNKQSLAFRNKYKDSKWSIKMIRNDPKKSLLDVKIKSTRTIGNQTYNLYTKQTVEIETYKNKIKSYQVIDEESILNSQQSPLIVKIISPDKVLTGERYEINLIIERPLDNLLTASGMIVLKNNEKMILSNDLFGIKPNQSGGLFKYIQAPSEPGSQTISAIITHPEGIYSFTKKIKVGL</sequence>
<dbReference type="RefSeq" id="WP_011823053.1">
    <property type="nucleotide sequence ID" value="NC_008819.1"/>
</dbReference>
<dbReference type="AlphaFoldDB" id="A2C026"/>
<dbReference type="EMBL" id="CP000553">
    <property type="protein sequence ID" value="ABM74836.1"/>
    <property type="molecule type" value="Genomic_DNA"/>
</dbReference>
<protein>
    <submittedName>
        <fullName evidence="1">Uncharacterized protein</fullName>
    </submittedName>
</protein>
<accession>A2C026</accession>
<proteinExistence type="predicted"/>
<dbReference type="HOGENOM" id="CLU_074052_1_0_3"/>
<dbReference type="KEGG" id="pme:NATL1_02721"/>